<evidence type="ECO:0000259" key="10">
    <source>
        <dbReference type="Pfam" id="PF20255"/>
    </source>
</evidence>
<evidence type="ECO:0000313" key="12">
    <source>
        <dbReference type="Proteomes" id="UP001595075"/>
    </source>
</evidence>
<proteinExistence type="predicted"/>
<feature type="region of interest" description="Disordered" evidence="7">
    <location>
        <begin position="3145"/>
        <end position="3186"/>
    </location>
</feature>
<dbReference type="Pfam" id="PF12359">
    <property type="entry name" value="DUF3645"/>
    <property type="match status" value="1"/>
</dbReference>
<organism evidence="11 12">
    <name type="scientific">Oculimacula yallundae</name>
    <dbReference type="NCBI Taxonomy" id="86028"/>
    <lineage>
        <taxon>Eukaryota</taxon>
        <taxon>Fungi</taxon>
        <taxon>Dikarya</taxon>
        <taxon>Ascomycota</taxon>
        <taxon>Pezizomycotina</taxon>
        <taxon>Leotiomycetes</taxon>
        <taxon>Helotiales</taxon>
        <taxon>Ploettnerulaceae</taxon>
        <taxon>Oculimacula</taxon>
    </lineage>
</organism>
<evidence type="ECO:0000256" key="6">
    <source>
        <dbReference type="ARBA" id="ARBA00022807"/>
    </source>
</evidence>
<reference evidence="11 12" key="1">
    <citation type="journal article" date="2024" name="Commun. Biol.">
        <title>Comparative genomic analysis of thermophilic fungi reveals convergent evolutionary adaptations and gene losses.</title>
        <authorList>
            <person name="Steindorff A.S."/>
            <person name="Aguilar-Pontes M.V."/>
            <person name="Robinson A.J."/>
            <person name="Andreopoulos B."/>
            <person name="LaButti K."/>
            <person name="Kuo A."/>
            <person name="Mondo S."/>
            <person name="Riley R."/>
            <person name="Otillar R."/>
            <person name="Haridas S."/>
            <person name="Lipzen A."/>
            <person name="Grimwood J."/>
            <person name="Schmutz J."/>
            <person name="Clum A."/>
            <person name="Reid I.D."/>
            <person name="Moisan M.C."/>
            <person name="Butler G."/>
            <person name="Nguyen T.T.M."/>
            <person name="Dewar K."/>
            <person name="Conant G."/>
            <person name="Drula E."/>
            <person name="Henrissat B."/>
            <person name="Hansel C."/>
            <person name="Singer S."/>
            <person name="Hutchinson M.I."/>
            <person name="de Vries R.P."/>
            <person name="Natvig D.O."/>
            <person name="Powell A.J."/>
            <person name="Tsang A."/>
            <person name="Grigoriev I.V."/>
        </authorList>
    </citation>
    <scope>NUCLEOTIDE SEQUENCE [LARGE SCALE GENOMIC DNA]</scope>
    <source>
        <strain evidence="11 12">CBS 494.80</strain>
    </source>
</reference>
<dbReference type="InterPro" id="IPR051346">
    <property type="entry name" value="OTU_Deubiquitinase"/>
</dbReference>
<evidence type="ECO:0000259" key="9">
    <source>
        <dbReference type="Pfam" id="PF12359"/>
    </source>
</evidence>
<name>A0ABR4CHU8_9HELO</name>
<dbReference type="Proteomes" id="UP001595075">
    <property type="component" value="Unassembled WGS sequence"/>
</dbReference>
<evidence type="ECO:0000256" key="5">
    <source>
        <dbReference type="ARBA" id="ARBA00022801"/>
    </source>
</evidence>
<evidence type="ECO:0000256" key="1">
    <source>
        <dbReference type="ARBA" id="ARBA00000707"/>
    </source>
</evidence>
<evidence type="ECO:0000256" key="7">
    <source>
        <dbReference type="SAM" id="MobiDB-lite"/>
    </source>
</evidence>
<keyword evidence="3" id="KW-0645">Protease</keyword>
<dbReference type="Pfam" id="PF12340">
    <property type="entry name" value="DUF3638"/>
    <property type="match status" value="1"/>
</dbReference>
<dbReference type="InterPro" id="IPR022105">
    <property type="entry name" value="DUF3645"/>
</dbReference>
<accession>A0ABR4CHU8</accession>
<keyword evidence="5" id="KW-0378">Hydrolase</keyword>
<feature type="compositionally biased region" description="Basic and acidic residues" evidence="7">
    <location>
        <begin position="3175"/>
        <end position="3186"/>
    </location>
</feature>
<evidence type="ECO:0000259" key="8">
    <source>
        <dbReference type="Pfam" id="PF12340"/>
    </source>
</evidence>
<feature type="domain" description="DUF6606" evidence="10">
    <location>
        <begin position="20"/>
        <end position="282"/>
    </location>
</feature>
<dbReference type="InterPro" id="IPR022099">
    <property type="entry name" value="DUF3638"/>
</dbReference>
<gene>
    <name evidence="11" type="ORF">VTL71DRAFT_14219</name>
</gene>
<evidence type="ECO:0000313" key="11">
    <source>
        <dbReference type="EMBL" id="KAL2069540.1"/>
    </source>
</evidence>
<comment type="catalytic activity">
    <reaction evidence="1">
        <text>Thiol-dependent hydrolysis of ester, thioester, amide, peptide and isopeptide bonds formed by the C-terminal Gly of ubiquitin (a 76-residue protein attached to proteins as an intracellular targeting signal).</text>
        <dbReference type="EC" id="3.4.19.12"/>
    </reaction>
</comment>
<evidence type="ECO:0000256" key="2">
    <source>
        <dbReference type="ARBA" id="ARBA00012759"/>
    </source>
</evidence>
<keyword evidence="12" id="KW-1185">Reference proteome</keyword>
<feature type="compositionally biased region" description="Acidic residues" evidence="7">
    <location>
        <begin position="3145"/>
        <end position="3162"/>
    </location>
</feature>
<feature type="domain" description="DUF3645" evidence="9">
    <location>
        <begin position="2388"/>
        <end position="2420"/>
    </location>
</feature>
<sequence length="3186" mass="361801">MSSDDEGVAGPPADLALEYIINHVFLPPKLPQLNDTTPKVEVALTKLFHETLHTFINNLPAQDQNGWSHLPSMLDLLLGSNEDDELESPITKLDKKILEMAEGEVMALHLVQQNAGLILRKQSDTFSIETFELSASYTNTTSTIGRLVRRFPGTVIALPDERVKDDNFRQHLSSCLVSLDSESMDEALSKGVGSNRNSVHPQFVTEWLSGLLRGIGSPVQVSRIHKRTRDEVILGEDSLEPWRRSPRWLLLRVATQTSIASPDTGHKRYKIFMAYFMATVLELAIRHQRAFSSDLIYVMLAKMNRRLQKLGFIIVNLPWAEHAQEFISETMEIARSCIAKRWKTVQQTSDSAGKFRLAELKRLKPQLHTTMRLSKLRPYLENLHNVRIDQRAVIRFDGQCNPRINNQGDSLPDMLLMDRSASETSIMLMDLELWVSHSLDSWLLKNSKSTKEMDKLSRLTNWYMSKAISEYTESPGGFSVMILNLMLLWVALDKSAVHHLRNVEQYILGRKTKSLASNPSVFGDVTLPTSFGAQFYEQSQPHQLLKARIEEEARIEEDAKKRELKDSKAEFSRLMGLSNQLQCNSVLRRIGGPHHGYQKLTHVAAVCQKCKFAKQARALQIDCFEWPLPSLEATAKCVVFELDIPSLIRSWRSTTFRILADVMSVTPPPQAKTKLIMLNEYKGLASHLKKKADRLQLGSATKPQAQTFRSSQYVFEATVDSVCLSNNLNFTMQDAKSHRLALDHLDKYNIHERCTWKLPQKSCYVTLQYALNSTTHTSNEVMSAQGKCPNGLTVHEVHAFTALRSSHRLQWLNIARELISRTLNFGIEEVCLLLLQASWQAGPPALQQVSRDTHIELEEANFGQDLLSAIESGMSSIEGNWQGSIAALTFILLASRVLSVSLHDSVRARSLKFLKHARNVTVGWLRDVVKLLHSSTEEEEIAYLTLKALDLALICHTTFDVDTRQLPSLLASTDSVAILIETATIVHDRRPPTEVPLTTLTRELMRRFSRTSHTLEATLKEKIIASSTGLDKAVRRLWPGYEAGAPWTLVDAPNDRWLTTNSLDSDNAHTACCHYNVLSGEFLINGRPLARLPVEYEVHPTYKRLFGSKILGVVPSSKGLYFETRNSVEGFQIHFAMHGEQLIVRAVSGLETYEIIPLSALEDDVPHTFLHEYVHWINRGTNEAEWRPLKSKWVPSANNWRISTPENEHASYLELANRRLIDPGSATAKTVYRWLKPLESLTNINIFYNVDTKVTEIRLPRLNLDFILQNTGLESKQFRGMIVDTNQYIGTLHGLQHKLSWAPSQVLREIQGTSRSVIVPHGIVTFRRQQNHHIQVSISIGSSVKASYHRFDIDKVLGLLKDNGSLKSRLFRLYLHALTSHCLPDSLTGRTGTEEAIHGLRSPSTRSYLSLDADHMEQLKLFARLTPARDFHPKGSKFMQTVSWEKLSPLSHHEAFIEEAGLMLSQAESLQIFQPEGDLKYKMEQRGSTELRDRACIRNAFFRVDTFGAEKFITRCDELYSQARIQDITPETDVELVACCVATMVDKWSCRLDPFTDVFLQIQKWGSIISGPLPDVIFTFDKRWLDDPARFMPQYWCSIQKFLSSSDTSKDKFGIIFFLVNLAKSAWGTRPLIHTLLALATSPALRNLQPPPYDSYDLSKGLEPDKASITNILEVCKVPYEESPERQLPRSLNEQDFDLSERRRASYNSATKLQISKCLNSLVRQWPSKNVIVPQTADIQTYLPGLKDRVEHIKALFTHWYKNFEFRTYIEDIQIVLESLSPSSLEMSEKYTIPPQEDKYKPLRAYLKFDDLLKNTAPKLSLPKDDLGILFNMENQGDMVEADEGRSRLKALMAKLSRSATGIYQKDYVSDLRKSHNALLANSPPRPKLTTASPYATLKNHLVQSTANVDQLFKKICSTFITAGSPVYESAHKVSLVPRLSPSIILKLLTRFNNVVLSGPWREALVRYALAIVAMQRAERLVACGKRDSDILNELINGGHTNWDPEEYPEWLLLEVENHILIRHEQAQIALEMIDPQSGSNSIMQLNMGLGKSSVIVPIVASTLADRTKLARVIVLKSLSEQMFQLLVTKLGGLIGRRIYRLPISRSLKPDIQAAKLIQTILEECMACGGILLVQPESILSFELLGIDHVLSRELNNPLPEEGFAIVDDPHEEMQMYKAGKIMVKTQQWLYKNARDILDESDEILSVKYELIYTLGVQMNVQFSPDRRVIIQRVLSIFAEIAQEMLSEHPEGLEIVEGLRGGFPRIRILQEPVGKILLEQVAKSICRSGMVCLPTWKRRFEITLRMSRFLYGSTNGLGQTFSEEERIVVLEFITNLQITKIRAAILDAKVFKTGFIKMSLLLLRGLFAAGVLEFVFSKKRWRVNYGLDLSRSMLAVPYHAKDSPSSRSEFSHPDTAIALTCLSYYYGGLTDQQIFDGFEELLLSDQSQEEYMRWIQNSEDFPKTFKRLAGVNLRDKRQCSQDLFPWLRYSKGLIDYYLEHLVFPKEMKEFSNKLSSSGWEIARETRHPTTGFSGTNDSKYMLPTPIKQCELPEQLSTNAEVLACLLRPENSYDTEHAPNVQALDSSALLDIAVKMVPRIRVLLDVGAQLLDDNKKIASEWLEKVPVGDAQAVVFFHENDLFVLDREGMMEPLLVSPFAKQLDQTIIYLDEAHTRGTDLKMPADYRAIVTLGPDLTKDRLAQACKRLRKLGHGQSVAFCAPSEVQLKLLECSGKKDPGHLEVEDVLLWAMRNSWEFTKKGMPLWATQGIRHYRRRAVCDYAGEAPRIPISILEPEALTLDERYGLDKQLAEEGIVCRNRSQPDSDLTRTELSSIRNKCREFGLKSFGDSDLHEEQERELHPENEREQQVEAPQPAIPHKHTLSLNIRQLVQTGVFTPNDGVANAFTVFSLTRARGKLNPDDWPKTLLVTHDFCTTVQISEAFDGEGNKDSFLRPVNWLLSFKGDDGEPMYLIMSPFEVHELLPQMRGQNRVRLHVYTPRLSLSNRTLEDLTYCAVPPVEHDWSYPAISTTLNLFAGQLYLRSEDEYHRLCRFLGIRFVYPFRGVQVATDGFISPETRALQDDETADTCNFIQSPIDFLRMVTAFRRLGQTFTNSHMGKILSGEIVMSMEFDKEDGIRERVEEVDDLMDVDGPEPVDEPVDEPVAEPVAEPMTGVIKQERVSKIKRER</sequence>
<dbReference type="Pfam" id="PF20255">
    <property type="entry name" value="DUF6606"/>
    <property type="match status" value="1"/>
</dbReference>
<evidence type="ECO:0000256" key="4">
    <source>
        <dbReference type="ARBA" id="ARBA00022786"/>
    </source>
</evidence>
<protein>
    <recommendedName>
        <fullName evidence="2">ubiquitinyl hydrolase 1</fullName>
        <ecNumber evidence="2">3.4.19.12</ecNumber>
    </recommendedName>
</protein>
<comment type="caution">
    <text evidence="11">The sequence shown here is derived from an EMBL/GenBank/DDBJ whole genome shotgun (WGS) entry which is preliminary data.</text>
</comment>
<keyword evidence="6" id="KW-0788">Thiol protease</keyword>
<dbReference type="EC" id="3.4.19.12" evidence="2"/>
<dbReference type="PANTHER" id="PTHR13367:SF34">
    <property type="match status" value="1"/>
</dbReference>
<dbReference type="InterPro" id="IPR046541">
    <property type="entry name" value="DUF6606"/>
</dbReference>
<dbReference type="PANTHER" id="PTHR13367">
    <property type="entry name" value="UBIQUITIN THIOESTERASE"/>
    <property type="match status" value="1"/>
</dbReference>
<feature type="domain" description="DUF3638" evidence="8">
    <location>
        <begin position="2000"/>
        <end position="2244"/>
    </location>
</feature>
<dbReference type="EMBL" id="JAZHXI010000007">
    <property type="protein sequence ID" value="KAL2069540.1"/>
    <property type="molecule type" value="Genomic_DNA"/>
</dbReference>
<keyword evidence="4" id="KW-0833">Ubl conjugation pathway</keyword>
<evidence type="ECO:0000256" key="3">
    <source>
        <dbReference type="ARBA" id="ARBA00022670"/>
    </source>
</evidence>